<dbReference type="PROSITE" id="PS51257">
    <property type="entry name" value="PROKAR_LIPOPROTEIN"/>
    <property type="match status" value="1"/>
</dbReference>
<dbReference type="GO" id="GO:0008643">
    <property type="term" value="P:carbohydrate transport"/>
    <property type="evidence" value="ECO:0007669"/>
    <property type="project" value="InterPro"/>
</dbReference>
<dbReference type="EMBL" id="QPGL01000001">
    <property type="protein sequence ID" value="RCS73504.1"/>
    <property type="molecule type" value="Genomic_DNA"/>
</dbReference>
<dbReference type="Pfam" id="PF07148">
    <property type="entry name" value="MalM"/>
    <property type="match status" value="1"/>
</dbReference>
<comment type="caution">
    <text evidence="1">The sequence shown here is derived from an EMBL/GenBank/DDBJ whole genome shotgun (WGS) entry which is preliminary data.</text>
</comment>
<proteinExistence type="predicted"/>
<accession>A0A368LNN4</accession>
<dbReference type="GeneID" id="303188797"/>
<organism evidence="1 2">
    <name type="scientific">Vibrio casei</name>
    <dbReference type="NCBI Taxonomy" id="673372"/>
    <lineage>
        <taxon>Bacteria</taxon>
        <taxon>Pseudomonadati</taxon>
        <taxon>Pseudomonadota</taxon>
        <taxon>Gammaproteobacteria</taxon>
        <taxon>Vibrionales</taxon>
        <taxon>Vibrionaceae</taxon>
        <taxon>Vibrio</taxon>
    </lineage>
</organism>
<evidence type="ECO:0008006" key="3">
    <source>
        <dbReference type="Google" id="ProtNLM"/>
    </source>
</evidence>
<gene>
    <name evidence="1" type="ORF">CIK83_07690</name>
</gene>
<evidence type="ECO:0000313" key="2">
    <source>
        <dbReference type="Proteomes" id="UP000252479"/>
    </source>
</evidence>
<dbReference type="AlphaFoldDB" id="A0A368LNN4"/>
<dbReference type="RefSeq" id="WP_086959935.1">
    <property type="nucleotide sequence ID" value="NZ_AP018680.1"/>
</dbReference>
<dbReference type="GO" id="GO:0042597">
    <property type="term" value="C:periplasmic space"/>
    <property type="evidence" value="ECO:0007669"/>
    <property type="project" value="InterPro"/>
</dbReference>
<evidence type="ECO:0000313" key="1">
    <source>
        <dbReference type="EMBL" id="RCS73504.1"/>
    </source>
</evidence>
<dbReference type="OrthoDB" id="5944162at2"/>
<dbReference type="InterPro" id="IPR010794">
    <property type="entry name" value="MalM"/>
</dbReference>
<dbReference type="Proteomes" id="UP000252479">
    <property type="component" value="Unassembled WGS sequence"/>
</dbReference>
<reference evidence="1 2" key="1">
    <citation type="journal article" date="2017" name="Elife">
        <title>Extensive horizontal gene transfer in cheese-associated bacteria.</title>
        <authorList>
            <person name="Bonham K.S."/>
            <person name="Wolfe B.E."/>
            <person name="Dutton R.J."/>
        </authorList>
    </citation>
    <scope>NUCLEOTIDE SEQUENCE [LARGE SCALE GENOMIC DNA]</scope>
    <source>
        <strain evidence="1 2">JB196</strain>
    </source>
</reference>
<name>A0A368LNN4_9VIBR</name>
<protein>
    <recommendedName>
        <fullName evidence="3">Lipoprotein</fullName>
    </recommendedName>
</protein>
<sequence length="217" mass="24036">MKKILTLSVLLALAGCADKNGNIFNPNLFGSDKAATTAEEVKQVSDLQSMAITTNTFSDIEATYLASNKTVPFSLSPKDAVMQLDSGKTFVKVFALPQLEFDQGIHISSQARETVVVPYLQFLDGQFKPVGEEIKSTYLAKYDQFDLIAPVSGMSKSIRYIAVYSHQDEYGKQTQLYDAEQAYNKENGVDQPAKPWLKTTHVPVGNLTIKLERLTDQ</sequence>
<keyword evidence="2" id="KW-1185">Reference proteome</keyword>